<dbReference type="InterPro" id="IPR043129">
    <property type="entry name" value="ATPase_NBD"/>
</dbReference>
<dbReference type="NCBIfam" id="TIGR01709">
    <property type="entry name" value="typeII_sec_gspL"/>
    <property type="match status" value="1"/>
</dbReference>
<proteinExistence type="predicted"/>
<evidence type="ECO:0000313" key="3">
    <source>
        <dbReference type="Proteomes" id="UP001548590"/>
    </source>
</evidence>
<name>A0ABV2CN11_9RHOO</name>
<evidence type="ECO:0000259" key="1">
    <source>
        <dbReference type="Pfam" id="PF05134"/>
    </source>
</evidence>
<gene>
    <name evidence="2" type="primary">gspL</name>
    <name evidence="2" type="ORF">ABVT11_03595</name>
</gene>
<dbReference type="Pfam" id="PF05134">
    <property type="entry name" value="T2SSL"/>
    <property type="match status" value="1"/>
</dbReference>
<accession>A0ABV2CN11</accession>
<reference evidence="2 3" key="1">
    <citation type="submission" date="2024-07" db="EMBL/GenBank/DDBJ databases">
        <title>Uliginosibacterium paludis KCTC:42655.</title>
        <authorList>
            <person name="Kim M.K."/>
        </authorList>
    </citation>
    <scope>NUCLEOTIDE SEQUENCE [LARGE SCALE GENOMIC DNA]</scope>
    <source>
        <strain evidence="2 3">KCTC 42655</strain>
    </source>
</reference>
<dbReference type="InterPro" id="IPR007812">
    <property type="entry name" value="T2SS_protein-GspL"/>
</dbReference>
<dbReference type="Gene3D" id="3.30.420.380">
    <property type="match status" value="1"/>
</dbReference>
<dbReference type="EMBL" id="JBEWLZ010000002">
    <property type="protein sequence ID" value="MET1488897.1"/>
    <property type="molecule type" value="Genomic_DNA"/>
</dbReference>
<protein>
    <submittedName>
        <fullName evidence="2">Type II secretion system protein GspL</fullName>
    </submittedName>
</protein>
<organism evidence="2 3">
    <name type="scientific">Uliginosibacterium paludis</name>
    <dbReference type="NCBI Taxonomy" id="1615952"/>
    <lineage>
        <taxon>Bacteria</taxon>
        <taxon>Pseudomonadati</taxon>
        <taxon>Pseudomonadota</taxon>
        <taxon>Betaproteobacteria</taxon>
        <taxon>Rhodocyclales</taxon>
        <taxon>Zoogloeaceae</taxon>
        <taxon>Uliginosibacterium</taxon>
    </lineage>
</organism>
<evidence type="ECO:0000313" key="2">
    <source>
        <dbReference type="EMBL" id="MET1488897.1"/>
    </source>
</evidence>
<dbReference type="Proteomes" id="UP001548590">
    <property type="component" value="Unassembled WGS sequence"/>
</dbReference>
<dbReference type="SUPFAM" id="SSF53067">
    <property type="entry name" value="Actin-like ATPase domain"/>
    <property type="match status" value="1"/>
</dbReference>
<comment type="caution">
    <text evidence="2">The sequence shown here is derived from an EMBL/GenBank/DDBJ whole genome shotgun (WGS) entry which is preliminary data.</text>
</comment>
<dbReference type="RefSeq" id="WP_345923890.1">
    <property type="nucleotide sequence ID" value="NZ_JBDIVF010000001.1"/>
</dbReference>
<keyword evidence="3" id="KW-1185">Reference proteome</keyword>
<dbReference type="InterPro" id="IPR024230">
    <property type="entry name" value="GspL_cyto_dom"/>
</dbReference>
<feature type="domain" description="GspL cytoplasmic actin-ATPase-like" evidence="1">
    <location>
        <begin position="35"/>
        <end position="141"/>
    </location>
</feature>
<sequence>MSPPFALLRVRVQPESPAEIPAEWVALNAAGAVVTRGRSALDSLPAAEAVEILIPAGRVTPHRLEIPASGARFEAALVRQALEDRVLGDLDRCIIVSGTRQDKWLTVWVAERAWVASLLEAITAAGCVATRLTPEQCLLDAGEIAESPSGWIFLSEAGAFGLLPTRDLALALIGTAAHDQPDLLAASADTRRVNLLTGMPRLKRAAAGFSPQLLKPAALLLIAAALVYLLAQFATLRQLSGQEAALRQSIRQNFAAARPGVPIVDPILQWRQSQGKPAGGPGMDALDALADFAVQAGIVLHPQRVEVNDMQLKLTLTAADAGALKPVLQQKGIVFETGSTDTGLAQITIRQKPGGRP</sequence>